<evidence type="ECO:0000256" key="1">
    <source>
        <dbReference type="SAM" id="MobiDB-lite"/>
    </source>
</evidence>
<dbReference type="GO" id="GO:0006355">
    <property type="term" value="P:regulation of DNA-templated transcription"/>
    <property type="evidence" value="ECO:0007669"/>
    <property type="project" value="InterPro"/>
</dbReference>
<dbReference type="EMBL" id="JAAQYP010000092">
    <property type="protein sequence ID" value="NNA99310.1"/>
    <property type="molecule type" value="Genomic_DNA"/>
</dbReference>
<dbReference type="SUPFAM" id="SSF47413">
    <property type="entry name" value="lambda repressor-like DNA-binding domains"/>
    <property type="match status" value="1"/>
</dbReference>
<dbReference type="AlphaFoldDB" id="A0A7Y1MVZ1"/>
<dbReference type="InterPro" id="IPR010982">
    <property type="entry name" value="Lambda_DNA-bd_dom_sf"/>
</dbReference>
<feature type="compositionally biased region" description="Polar residues" evidence="1">
    <location>
        <begin position="64"/>
        <end position="74"/>
    </location>
</feature>
<evidence type="ECO:0000313" key="3">
    <source>
        <dbReference type="Proteomes" id="UP000542111"/>
    </source>
</evidence>
<protein>
    <submittedName>
        <fullName evidence="2">Cro/Cl family transcriptional regulator</fullName>
    </submittedName>
</protein>
<proteinExistence type="predicted"/>
<reference evidence="2 3" key="1">
    <citation type="journal article" date="2020" name="Front. Microbiol.">
        <title>Genetic Organization of the aprX-lipA2 Operon Affects the Proteolytic Potential of Pseudomonas Species in Milk.</title>
        <authorList>
            <person name="Maier C."/>
            <person name="Huptas C."/>
            <person name="von Neubeck M."/>
            <person name="Scherer S."/>
            <person name="Wenning M."/>
            <person name="Lucking G."/>
        </authorList>
    </citation>
    <scope>NUCLEOTIDE SEQUENCE [LARGE SCALE GENOMIC DNA]</scope>
    <source>
        <strain evidence="2 3">G4779</strain>
    </source>
</reference>
<dbReference type="InterPro" id="IPR000655">
    <property type="entry name" value="Cro-like"/>
</dbReference>
<sequence>MQRIPLAEYAAKRHAGTAEKLGMSQGSLSKAIREGRSIFVIVSEDGNLSALEEKPFPGQRRHSSPNQHPKNSPLGSGVSGSEVPVNSSSTQQATP</sequence>
<feature type="compositionally biased region" description="Polar residues" evidence="1">
    <location>
        <begin position="84"/>
        <end position="95"/>
    </location>
</feature>
<name>A0A7Y1MVZ1_9PSED</name>
<evidence type="ECO:0000313" key="2">
    <source>
        <dbReference type="EMBL" id="NNA99310.1"/>
    </source>
</evidence>
<dbReference type="RefSeq" id="WP_169899399.1">
    <property type="nucleotide sequence ID" value="NZ_JAAQYP010000092.1"/>
</dbReference>
<dbReference type="GO" id="GO:0003677">
    <property type="term" value="F:DNA binding"/>
    <property type="evidence" value="ECO:0007669"/>
    <property type="project" value="InterPro"/>
</dbReference>
<gene>
    <name evidence="2" type="ORF">HBO33_29665</name>
</gene>
<comment type="caution">
    <text evidence="2">The sequence shown here is derived from an EMBL/GenBank/DDBJ whole genome shotgun (WGS) entry which is preliminary data.</text>
</comment>
<dbReference type="InterPro" id="IPR038202">
    <property type="entry name" value="Cro_sf"/>
</dbReference>
<organism evidence="2 3">
    <name type="scientific">Pseudomonas gessardii</name>
    <dbReference type="NCBI Taxonomy" id="78544"/>
    <lineage>
        <taxon>Bacteria</taxon>
        <taxon>Pseudomonadati</taxon>
        <taxon>Pseudomonadota</taxon>
        <taxon>Gammaproteobacteria</taxon>
        <taxon>Pseudomonadales</taxon>
        <taxon>Pseudomonadaceae</taxon>
        <taxon>Pseudomonas</taxon>
    </lineage>
</organism>
<dbReference type="Proteomes" id="UP000542111">
    <property type="component" value="Unassembled WGS sequence"/>
</dbReference>
<dbReference type="Gene3D" id="3.30.240.10">
    <property type="entry name" value="CRO Repressor"/>
    <property type="match status" value="1"/>
</dbReference>
<feature type="region of interest" description="Disordered" evidence="1">
    <location>
        <begin position="49"/>
        <end position="95"/>
    </location>
</feature>
<dbReference type="Pfam" id="PF09048">
    <property type="entry name" value="Cro"/>
    <property type="match status" value="1"/>
</dbReference>
<accession>A0A7Y1MVZ1</accession>